<reference evidence="3" key="1">
    <citation type="submission" date="2020-11" db="EMBL/GenBank/DDBJ databases">
        <authorList>
            <consortium name="DOE Joint Genome Institute"/>
            <person name="Ahrendt S."/>
            <person name="Riley R."/>
            <person name="Andreopoulos W."/>
            <person name="Labutti K."/>
            <person name="Pangilinan J."/>
            <person name="Ruiz-Duenas F.J."/>
            <person name="Barrasa J.M."/>
            <person name="Sanchez-Garcia M."/>
            <person name="Camarero S."/>
            <person name="Miyauchi S."/>
            <person name="Serrano A."/>
            <person name="Linde D."/>
            <person name="Babiker R."/>
            <person name="Drula E."/>
            <person name="Ayuso-Fernandez I."/>
            <person name="Pacheco R."/>
            <person name="Padilla G."/>
            <person name="Ferreira P."/>
            <person name="Barriuso J."/>
            <person name="Kellner H."/>
            <person name="Castanera R."/>
            <person name="Alfaro M."/>
            <person name="Ramirez L."/>
            <person name="Pisabarro A.G."/>
            <person name="Kuo A."/>
            <person name="Tritt A."/>
            <person name="Lipzen A."/>
            <person name="He G."/>
            <person name="Yan M."/>
            <person name="Ng V."/>
            <person name="Cullen D."/>
            <person name="Martin F."/>
            <person name="Rosso M.-N."/>
            <person name="Henrissat B."/>
            <person name="Hibbett D."/>
            <person name="Martinez A.T."/>
            <person name="Grigoriev I.V."/>
        </authorList>
    </citation>
    <scope>NUCLEOTIDE SEQUENCE</scope>
    <source>
        <strain evidence="3">AH 40177</strain>
    </source>
</reference>
<protein>
    <recommendedName>
        <fullName evidence="2">JmjC domain-containing protein</fullName>
    </recommendedName>
</protein>
<dbReference type="OrthoDB" id="3065857at2759"/>
<name>A0A9P5TY40_9AGAR</name>
<keyword evidence="4" id="KW-1185">Reference proteome</keyword>
<feature type="region of interest" description="Disordered" evidence="1">
    <location>
        <begin position="134"/>
        <end position="167"/>
    </location>
</feature>
<accession>A0A9P5TY40</accession>
<dbReference type="Gene3D" id="2.60.120.650">
    <property type="entry name" value="Cupin"/>
    <property type="match status" value="1"/>
</dbReference>
<dbReference type="InterPro" id="IPR003347">
    <property type="entry name" value="JmjC_dom"/>
</dbReference>
<evidence type="ECO:0000256" key="1">
    <source>
        <dbReference type="SAM" id="MobiDB-lite"/>
    </source>
</evidence>
<dbReference type="AlphaFoldDB" id="A0A9P5TY40"/>
<dbReference type="EMBL" id="JADNRY010000261">
    <property type="protein sequence ID" value="KAF9060090.1"/>
    <property type="molecule type" value="Genomic_DNA"/>
</dbReference>
<sequence>MSQSNTPNATDLSDATLMVSKSRTVKGQNIQTIYSTSPAAPAATRFQYHTICDSPNPKIGYLHLNTTSKRYWVFDGSDWKEKPEGQTFFHPSAHRYTWDTHHLHWITYNNNKYPISIDNVEGNENKGLRKMTMKNSKATNEATKKNKATNEDAPEAGPSTHIQKKQKIYPDPSRSVYNENMTPVEKIQALWDPDSCRHLRIRERVAEFLQLLSNQPVYSIDTQDSGPLLTKAPTPVMKSPFDSSMIWTDLAVDVRKATIGSLGMTVTPSLGKLMANFFDRELLVEPLDPYYSIIECWPSAARDGLRDLGIRWESSTIIFDPPNERPATLTQPGSITSAHRDGFGYGIRIYQARGSKVWVVWPPTDKNLSWIFRNLHQPDYHPEHSLKAYMSNMEDMQVYLVQKGDCFDVSPLTIHCCLSLDTSIHIAVSTWSLQGLEIAKMVNEKMINWWPQWKKLNKETKDKEKEELQKGNQGVSNMAPQISEELGWQEGARNIFLAWKAAMQRGGSERIRWEEFKNEEVGAWLKKLDQSLKHVK</sequence>
<feature type="region of interest" description="Disordered" evidence="1">
    <location>
        <begin position="460"/>
        <end position="480"/>
    </location>
</feature>
<evidence type="ECO:0000313" key="3">
    <source>
        <dbReference type="EMBL" id="KAF9060090.1"/>
    </source>
</evidence>
<proteinExistence type="predicted"/>
<feature type="compositionally biased region" description="Basic and acidic residues" evidence="1">
    <location>
        <begin position="460"/>
        <end position="469"/>
    </location>
</feature>
<feature type="compositionally biased region" description="Polar residues" evidence="1">
    <location>
        <begin position="471"/>
        <end position="480"/>
    </location>
</feature>
<organism evidence="3 4">
    <name type="scientific">Rhodocollybia butyracea</name>
    <dbReference type="NCBI Taxonomy" id="206335"/>
    <lineage>
        <taxon>Eukaryota</taxon>
        <taxon>Fungi</taxon>
        <taxon>Dikarya</taxon>
        <taxon>Basidiomycota</taxon>
        <taxon>Agaricomycotina</taxon>
        <taxon>Agaricomycetes</taxon>
        <taxon>Agaricomycetidae</taxon>
        <taxon>Agaricales</taxon>
        <taxon>Marasmiineae</taxon>
        <taxon>Omphalotaceae</taxon>
        <taxon>Rhodocollybia</taxon>
    </lineage>
</organism>
<feature type="domain" description="JmjC" evidence="2">
    <location>
        <begin position="282"/>
        <end position="447"/>
    </location>
</feature>
<dbReference type="Proteomes" id="UP000772434">
    <property type="component" value="Unassembled WGS sequence"/>
</dbReference>
<gene>
    <name evidence="3" type="ORF">BDP27DRAFT_1452903</name>
</gene>
<evidence type="ECO:0000259" key="2">
    <source>
        <dbReference type="PROSITE" id="PS51184"/>
    </source>
</evidence>
<comment type="caution">
    <text evidence="3">The sequence shown here is derived from an EMBL/GenBank/DDBJ whole genome shotgun (WGS) entry which is preliminary data.</text>
</comment>
<evidence type="ECO:0000313" key="4">
    <source>
        <dbReference type="Proteomes" id="UP000772434"/>
    </source>
</evidence>
<dbReference type="PROSITE" id="PS51184">
    <property type="entry name" value="JMJC"/>
    <property type="match status" value="1"/>
</dbReference>
<dbReference type="SUPFAM" id="SSF51197">
    <property type="entry name" value="Clavaminate synthase-like"/>
    <property type="match status" value="1"/>
</dbReference>